<sequence>MLPNAEADCASLSFIDPALSLAVYALNERLRASEFVSDNDSEMFQDDVFGELVQYLTSMRASFEKYFPEEQNTKMKLSSWIRNTFLPNLQKPEMCAEVKRTLCDHWTLTDYARLDFGRNVDAEGFLQVTLIPNFTALEVYNRRSCNGCLLISLILPFFGPYVVKEHKSEVFHVETRTWLTPVGPRTLTPLADSEPPPSLYTGSANEHNHIISKMFYLSSPCLAPRRLRAAPGSFNPHNRLGHGAGSLRT</sequence>
<gene>
    <name evidence="1" type="ORF">EVAR_69013_1</name>
</gene>
<evidence type="ECO:0000313" key="1">
    <source>
        <dbReference type="EMBL" id="GBP96756.1"/>
    </source>
</evidence>
<proteinExistence type="predicted"/>
<dbReference type="AlphaFoldDB" id="A0A4C2A7X2"/>
<dbReference type="EMBL" id="BGZK01002830">
    <property type="protein sequence ID" value="GBP96756.1"/>
    <property type="molecule type" value="Genomic_DNA"/>
</dbReference>
<name>A0A4C2A7X2_EUMVA</name>
<comment type="caution">
    <text evidence="1">The sequence shown here is derived from an EMBL/GenBank/DDBJ whole genome shotgun (WGS) entry which is preliminary data.</text>
</comment>
<reference evidence="1 2" key="1">
    <citation type="journal article" date="2019" name="Commun. Biol.">
        <title>The bagworm genome reveals a unique fibroin gene that provides high tensile strength.</title>
        <authorList>
            <person name="Kono N."/>
            <person name="Nakamura H."/>
            <person name="Ohtoshi R."/>
            <person name="Tomita M."/>
            <person name="Numata K."/>
            <person name="Arakawa K."/>
        </authorList>
    </citation>
    <scope>NUCLEOTIDE SEQUENCE [LARGE SCALE GENOMIC DNA]</scope>
</reference>
<evidence type="ECO:0000313" key="2">
    <source>
        <dbReference type="Proteomes" id="UP000299102"/>
    </source>
</evidence>
<protein>
    <submittedName>
        <fullName evidence="1">Uncharacterized protein</fullName>
    </submittedName>
</protein>
<dbReference type="Proteomes" id="UP000299102">
    <property type="component" value="Unassembled WGS sequence"/>
</dbReference>
<keyword evidence="2" id="KW-1185">Reference proteome</keyword>
<accession>A0A4C2A7X2</accession>
<organism evidence="1 2">
    <name type="scientific">Eumeta variegata</name>
    <name type="common">Bagworm moth</name>
    <name type="synonym">Eumeta japonica</name>
    <dbReference type="NCBI Taxonomy" id="151549"/>
    <lineage>
        <taxon>Eukaryota</taxon>
        <taxon>Metazoa</taxon>
        <taxon>Ecdysozoa</taxon>
        <taxon>Arthropoda</taxon>
        <taxon>Hexapoda</taxon>
        <taxon>Insecta</taxon>
        <taxon>Pterygota</taxon>
        <taxon>Neoptera</taxon>
        <taxon>Endopterygota</taxon>
        <taxon>Lepidoptera</taxon>
        <taxon>Glossata</taxon>
        <taxon>Ditrysia</taxon>
        <taxon>Tineoidea</taxon>
        <taxon>Psychidae</taxon>
        <taxon>Oiketicinae</taxon>
        <taxon>Eumeta</taxon>
    </lineage>
</organism>
<dbReference type="OrthoDB" id="1101576at2759"/>